<protein>
    <submittedName>
        <fullName evidence="1">Uncharacterized protein</fullName>
    </submittedName>
</protein>
<evidence type="ECO:0000313" key="1">
    <source>
        <dbReference type="EMBL" id="MBX57926.1"/>
    </source>
</evidence>
<dbReference type="AlphaFoldDB" id="A0A2P2PT68"/>
<reference evidence="1" key="1">
    <citation type="submission" date="2018-02" db="EMBL/GenBank/DDBJ databases">
        <title>Rhizophora mucronata_Transcriptome.</title>
        <authorList>
            <person name="Meera S.P."/>
            <person name="Sreeshan A."/>
            <person name="Augustine A."/>
        </authorList>
    </citation>
    <scope>NUCLEOTIDE SEQUENCE</scope>
    <source>
        <tissue evidence="1">Leaf</tissue>
    </source>
</reference>
<proteinExistence type="predicted"/>
<name>A0A2P2PT68_RHIMU</name>
<sequence>MQTDFSLGALCRYVIQTSTCNHEHQSVLLGLIFYFPFYELLGEGKETVHKETPDLLML</sequence>
<dbReference type="EMBL" id="GGEC01077442">
    <property type="protein sequence ID" value="MBX57926.1"/>
    <property type="molecule type" value="Transcribed_RNA"/>
</dbReference>
<organism evidence="1">
    <name type="scientific">Rhizophora mucronata</name>
    <name type="common">Asiatic mangrove</name>
    <dbReference type="NCBI Taxonomy" id="61149"/>
    <lineage>
        <taxon>Eukaryota</taxon>
        <taxon>Viridiplantae</taxon>
        <taxon>Streptophyta</taxon>
        <taxon>Embryophyta</taxon>
        <taxon>Tracheophyta</taxon>
        <taxon>Spermatophyta</taxon>
        <taxon>Magnoliopsida</taxon>
        <taxon>eudicotyledons</taxon>
        <taxon>Gunneridae</taxon>
        <taxon>Pentapetalae</taxon>
        <taxon>rosids</taxon>
        <taxon>fabids</taxon>
        <taxon>Malpighiales</taxon>
        <taxon>Rhizophoraceae</taxon>
        <taxon>Rhizophora</taxon>
    </lineage>
</organism>
<accession>A0A2P2PT68</accession>